<protein>
    <submittedName>
        <fullName evidence="1">Uncharacterized protein</fullName>
    </submittedName>
</protein>
<reference evidence="1 2" key="1">
    <citation type="submission" date="2020-08" db="EMBL/GenBank/DDBJ databases">
        <title>Genomic Encyclopedia of Type Strains, Phase IV (KMG-IV): sequencing the most valuable type-strain genomes for metagenomic binning, comparative biology and taxonomic classification.</title>
        <authorList>
            <person name="Goeker M."/>
        </authorList>
    </citation>
    <scope>NUCLEOTIDE SEQUENCE [LARGE SCALE GENOMIC DNA]</scope>
    <source>
        <strain evidence="1 2">DSM 102235</strain>
    </source>
</reference>
<gene>
    <name evidence="1" type="ORF">GGQ68_003354</name>
</gene>
<evidence type="ECO:0000313" key="2">
    <source>
        <dbReference type="Proteomes" id="UP000541426"/>
    </source>
</evidence>
<evidence type="ECO:0000313" key="1">
    <source>
        <dbReference type="EMBL" id="MBB3987010.1"/>
    </source>
</evidence>
<name>A0A7W6DPR5_9RHOB</name>
<dbReference type="EMBL" id="JACIEJ010000008">
    <property type="protein sequence ID" value="MBB3987010.1"/>
    <property type="molecule type" value="Genomic_DNA"/>
</dbReference>
<dbReference type="AlphaFoldDB" id="A0A7W6DPR5"/>
<keyword evidence="2" id="KW-1185">Reference proteome</keyword>
<organism evidence="1 2">
    <name type="scientific">Sagittula marina</name>
    <dbReference type="NCBI Taxonomy" id="943940"/>
    <lineage>
        <taxon>Bacteria</taxon>
        <taxon>Pseudomonadati</taxon>
        <taxon>Pseudomonadota</taxon>
        <taxon>Alphaproteobacteria</taxon>
        <taxon>Rhodobacterales</taxon>
        <taxon>Roseobacteraceae</taxon>
        <taxon>Sagittula</taxon>
    </lineage>
</organism>
<sequence length="66" mass="7031">MYWSSPRKVTFDLGWLWLVADLVPEPEGPGTASHATCAARRGRAGALASSQLRMVARCAVSLADTA</sequence>
<dbReference type="RefSeq" id="WP_183967820.1">
    <property type="nucleotide sequence ID" value="NZ_BAABBZ010000019.1"/>
</dbReference>
<accession>A0A7W6DPR5</accession>
<proteinExistence type="predicted"/>
<dbReference type="Proteomes" id="UP000541426">
    <property type="component" value="Unassembled WGS sequence"/>
</dbReference>
<comment type="caution">
    <text evidence="1">The sequence shown here is derived from an EMBL/GenBank/DDBJ whole genome shotgun (WGS) entry which is preliminary data.</text>
</comment>